<evidence type="ECO:0000313" key="2">
    <source>
        <dbReference type="Proteomes" id="UP000576821"/>
    </source>
</evidence>
<gene>
    <name evidence="1" type="ORF">FHS54_000639</name>
</gene>
<dbReference type="GO" id="GO:0008233">
    <property type="term" value="F:peptidase activity"/>
    <property type="evidence" value="ECO:0007669"/>
    <property type="project" value="UniProtKB-KW"/>
</dbReference>
<dbReference type="EMBL" id="JAASQR010000001">
    <property type="protein sequence ID" value="NIJ15690.1"/>
    <property type="molecule type" value="Genomic_DNA"/>
</dbReference>
<keyword evidence="2" id="KW-1185">Reference proteome</keyword>
<dbReference type="Proteomes" id="UP000576821">
    <property type="component" value="Unassembled WGS sequence"/>
</dbReference>
<keyword evidence="1" id="KW-0378">Hydrolase</keyword>
<accession>A0A846M4L4</accession>
<dbReference type="InterPro" id="IPR009003">
    <property type="entry name" value="Peptidase_S1_PA"/>
</dbReference>
<reference evidence="1 2" key="1">
    <citation type="submission" date="2020-03" db="EMBL/GenBank/DDBJ databases">
        <title>Genomic Encyclopedia of Type Strains, Phase IV (KMG-IV): sequencing the most valuable type-strain genomes for metagenomic binning, comparative biology and taxonomic classification.</title>
        <authorList>
            <person name="Goeker M."/>
        </authorList>
    </citation>
    <scope>NUCLEOTIDE SEQUENCE [LARGE SCALE GENOMIC DNA]</scope>
    <source>
        <strain evidence="1 2">DSM 21299</strain>
    </source>
</reference>
<dbReference type="Gene3D" id="2.40.10.120">
    <property type="match status" value="1"/>
</dbReference>
<protein>
    <submittedName>
        <fullName evidence="1">S1-C subfamily serine protease</fullName>
    </submittedName>
</protein>
<dbReference type="AlphaFoldDB" id="A0A846M4L4"/>
<name>A0A846M4L4_9SPHN</name>
<dbReference type="GO" id="GO:0006508">
    <property type="term" value="P:proteolysis"/>
    <property type="evidence" value="ECO:0007669"/>
    <property type="project" value="UniProtKB-KW"/>
</dbReference>
<proteinExistence type="predicted"/>
<dbReference type="SUPFAM" id="SSF50494">
    <property type="entry name" value="Trypsin-like serine proteases"/>
    <property type="match status" value="1"/>
</dbReference>
<organism evidence="1 2">
    <name type="scientific">Sphingobium vermicomposti</name>
    <dbReference type="NCBI Taxonomy" id="529005"/>
    <lineage>
        <taxon>Bacteria</taxon>
        <taxon>Pseudomonadati</taxon>
        <taxon>Pseudomonadota</taxon>
        <taxon>Alphaproteobacteria</taxon>
        <taxon>Sphingomonadales</taxon>
        <taxon>Sphingomonadaceae</taxon>
        <taxon>Sphingobium</taxon>
    </lineage>
</organism>
<dbReference type="Pfam" id="PF13365">
    <property type="entry name" value="Trypsin_2"/>
    <property type="match status" value="1"/>
</dbReference>
<keyword evidence="1" id="KW-0645">Protease</keyword>
<comment type="caution">
    <text evidence="1">The sequence shown here is derived from an EMBL/GenBank/DDBJ whole genome shotgun (WGS) entry which is preliminary data.</text>
</comment>
<evidence type="ECO:0000313" key="1">
    <source>
        <dbReference type="EMBL" id="NIJ15690.1"/>
    </source>
</evidence>
<sequence>MAGRGIGCLPLILGGILALAWIGEVTHAPPLQVETFDPRSPRRPMPQWSDEAFVIEDSPDAPGDSMGTAFAIDRDGTWLTAEHVTRDCSRIGLQEGEVARPVSRIVQSREADAALVRDGLPSDDALPLSDRVPAAGSAGFHMGFPAGRPTLVVSELIGAASARRGRSEETEPVLAWAEVGRFPAGDHMLSGISGGPVFAEDGHVVGVNSAATGRRGRILTTAPDAMIRLVVASQAVDDRPVAYPFAGLADAEARFAAWLEQGVIRRIFCDVDEGARRLTTAVPNG</sequence>
<dbReference type="RefSeq" id="WP_167302323.1">
    <property type="nucleotide sequence ID" value="NZ_JAASQR010000001.1"/>
</dbReference>